<protein>
    <submittedName>
        <fullName evidence="1">Uncharacterized protein</fullName>
    </submittedName>
</protein>
<feature type="non-terminal residue" evidence="1">
    <location>
        <position position="1"/>
    </location>
</feature>
<gene>
    <name evidence="1" type="ORF">S06H3_66392</name>
</gene>
<name>X1RIG4_9ZZZZ</name>
<dbReference type="AlphaFoldDB" id="X1RIG4"/>
<accession>X1RIG4</accession>
<evidence type="ECO:0000313" key="1">
    <source>
        <dbReference type="EMBL" id="GAI66771.1"/>
    </source>
</evidence>
<dbReference type="EMBL" id="BARV01045214">
    <property type="protein sequence ID" value="GAI66771.1"/>
    <property type="molecule type" value="Genomic_DNA"/>
</dbReference>
<reference evidence="1" key="1">
    <citation type="journal article" date="2014" name="Front. Microbiol.">
        <title>High frequency of phylogenetically diverse reductive dehalogenase-homologous genes in deep subseafloor sedimentary metagenomes.</title>
        <authorList>
            <person name="Kawai M."/>
            <person name="Futagami T."/>
            <person name="Toyoda A."/>
            <person name="Takaki Y."/>
            <person name="Nishi S."/>
            <person name="Hori S."/>
            <person name="Arai W."/>
            <person name="Tsubouchi T."/>
            <person name="Morono Y."/>
            <person name="Uchiyama I."/>
            <person name="Ito T."/>
            <person name="Fujiyama A."/>
            <person name="Inagaki F."/>
            <person name="Takami H."/>
        </authorList>
    </citation>
    <scope>NUCLEOTIDE SEQUENCE</scope>
    <source>
        <strain evidence="1">Expedition CK06-06</strain>
    </source>
</reference>
<organism evidence="1">
    <name type="scientific">marine sediment metagenome</name>
    <dbReference type="NCBI Taxonomy" id="412755"/>
    <lineage>
        <taxon>unclassified sequences</taxon>
        <taxon>metagenomes</taxon>
        <taxon>ecological metagenomes</taxon>
    </lineage>
</organism>
<proteinExistence type="predicted"/>
<feature type="non-terminal residue" evidence="1">
    <location>
        <position position="61"/>
    </location>
</feature>
<sequence>LDVYKNKKNSEFNEAYDRLLQKIEAGLIDTQKEIEELSGRAEEYIIGFNVKLLNEIEKLGS</sequence>
<comment type="caution">
    <text evidence="1">The sequence shown here is derived from an EMBL/GenBank/DDBJ whole genome shotgun (WGS) entry which is preliminary data.</text>
</comment>